<keyword evidence="6 20" id="KW-0732">Signal</keyword>
<keyword evidence="2" id="KW-0723">Serine/threonine-protein kinase</keyword>
<evidence type="ECO:0000256" key="11">
    <source>
        <dbReference type="ARBA" id="ARBA00022989"/>
    </source>
</evidence>
<reference evidence="24" key="2">
    <citation type="submission" date="2019-10" db="EMBL/GenBank/DDBJ databases">
        <title>A de novo genome assembly of a pear dwarfing rootstock.</title>
        <authorList>
            <person name="Wang F."/>
            <person name="Wang J."/>
            <person name="Li S."/>
            <person name="Zhang Y."/>
            <person name="Fang M."/>
            <person name="Ma L."/>
            <person name="Zhao Y."/>
            <person name="Jiang S."/>
        </authorList>
    </citation>
    <scope>NUCLEOTIDE SEQUENCE [LARGE SCALE GENOMIC DNA]</scope>
</reference>
<dbReference type="InterPro" id="IPR052059">
    <property type="entry name" value="CR_Ser/Thr_kinase"/>
</dbReference>
<keyword evidence="8 17" id="KW-0547">Nucleotide-binding</keyword>
<dbReference type="GO" id="GO:0005524">
    <property type="term" value="F:ATP binding"/>
    <property type="evidence" value="ECO:0007669"/>
    <property type="project" value="UniProtKB-UniRule"/>
</dbReference>
<dbReference type="InterPro" id="IPR008271">
    <property type="entry name" value="Ser/Thr_kinase_AS"/>
</dbReference>
<evidence type="ECO:0000256" key="5">
    <source>
        <dbReference type="ARBA" id="ARBA00022692"/>
    </source>
</evidence>
<dbReference type="Pfam" id="PF07714">
    <property type="entry name" value="PK_Tyr_Ser-Thr"/>
    <property type="match status" value="1"/>
</dbReference>
<keyword evidence="5 19" id="KW-0812">Transmembrane</keyword>
<reference evidence="23 24" key="1">
    <citation type="submission" date="2019-09" db="EMBL/GenBank/DDBJ databases">
        <authorList>
            <person name="Ou C."/>
        </authorList>
    </citation>
    <scope>NUCLEOTIDE SEQUENCE [LARGE SCALE GENOMIC DNA]</scope>
    <source>
        <strain evidence="23">S2</strain>
        <tissue evidence="23">Leaf</tissue>
    </source>
</reference>
<evidence type="ECO:0000256" key="19">
    <source>
        <dbReference type="SAM" id="Phobius"/>
    </source>
</evidence>
<evidence type="ECO:0000256" key="1">
    <source>
        <dbReference type="ARBA" id="ARBA00004167"/>
    </source>
</evidence>
<dbReference type="CDD" id="cd23509">
    <property type="entry name" value="Gnk2-like"/>
    <property type="match status" value="2"/>
</dbReference>
<dbReference type="FunFam" id="3.30.200.20:FF:000177">
    <property type="entry name" value="Cysteine-rich receptor-like protein kinase 2"/>
    <property type="match status" value="1"/>
</dbReference>
<evidence type="ECO:0000256" key="13">
    <source>
        <dbReference type="ARBA" id="ARBA00023170"/>
    </source>
</evidence>
<comment type="subcellular location">
    <subcellularLocation>
        <location evidence="1">Membrane</location>
        <topology evidence="1">Single-pass membrane protein</topology>
    </subcellularLocation>
</comment>
<feature type="domain" description="Gnk2-homologous" evidence="22">
    <location>
        <begin position="25"/>
        <end position="125"/>
    </location>
</feature>
<dbReference type="InterPro" id="IPR002902">
    <property type="entry name" value="GNK2"/>
</dbReference>
<sequence length="667" mass="72656">MCTKILTWVFFLLSIFSSAVCDPRTTQAGLYCGSRKPGQNPSFIPTFVKEMEGLSQQISTHRWATHFVNSTTPMYGLAQCFNDLSHTDCLLCYAASRTKIPRCLPSLSATIFLDGCFLRYDSYRFYRQATDPSRDTVVCGPSKQDKIEKEEFGRNVGFAIGNATAAAAGNGGFGVAEVKGSVFALAQCWKTVGGAGCQSCLEKGIKAAMGCAPSKEGRALNAGCYLRYSTEKFYNDAGGAEQVADQGHGLSVSRGIIIAVILAAAAFLLLSLSAAYAGYAKLARIKQERSNVGLAATSINKYSSLKFKYETLEKATDYFDSSRKIGQGGGGSVFKGTLPNGETVAVKRLIYNTRQWVDEFFNEVNLISGIQHKHLVKLLGCSIEGPESLLVYEYVPNRSLDHFLFDKNKVQILNWKERFDIIVGTAEGLAYLHEGSAVRIIHRDIKSSNVLLDENLSPKIADFGLARCFASEQSHISTGIAGTFGYMAPEYLTQGQLTEKADVYSFGVLVLEIVSGQRNNTFRSESDPDSLLHRVWKLYRSNELAKVVDPCLGEDFPAGDASNVLRIGLLCTQASVALRPSMAEVVEMLTDREIMAAVPSPKQPPFLNSTTLEPVSTRFRLYSANSSVSNALTKPEASYTSTESSGTPSSDGNSRTFAEEVGSKFQT</sequence>
<keyword evidence="3" id="KW-0597">Phosphoprotein</keyword>
<evidence type="ECO:0000256" key="17">
    <source>
        <dbReference type="PROSITE-ProRule" id="PRU10141"/>
    </source>
</evidence>
<dbReference type="Gene3D" id="1.10.510.10">
    <property type="entry name" value="Transferase(Phosphotransferase) domain 1"/>
    <property type="match status" value="1"/>
</dbReference>
<protein>
    <submittedName>
        <fullName evidence="23">Cysteine-rich receptor-like protein kinase 42</fullName>
    </submittedName>
</protein>
<dbReference type="FunFam" id="3.30.430.20:FF:000029">
    <property type="entry name" value="Cysteine-rich receptor-like protein kinase 42"/>
    <property type="match status" value="1"/>
</dbReference>
<keyword evidence="11 19" id="KW-1133">Transmembrane helix</keyword>
<evidence type="ECO:0000256" key="15">
    <source>
        <dbReference type="ARBA" id="ARBA00047558"/>
    </source>
</evidence>
<name>A0A5N5G9V7_9ROSA</name>
<dbReference type="Proteomes" id="UP000327157">
    <property type="component" value="Chromosome 17"/>
</dbReference>
<evidence type="ECO:0000256" key="12">
    <source>
        <dbReference type="ARBA" id="ARBA00023136"/>
    </source>
</evidence>
<keyword evidence="24" id="KW-1185">Reference proteome</keyword>
<keyword evidence="9 23" id="KW-0418">Kinase</keyword>
<evidence type="ECO:0000259" key="21">
    <source>
        <dbReference type="PROSITE" id="PS50011"/>
    </source>
</evidence>
<evidence type="ECO:0000256" key="18">
    <source>
        <dbReference type="SAM" id="MobiDB-lite"/>
    </source>
</evidence>
<dbReference type="GO" id="GO:0004674">
    <property type="term" value="F:protein serine/threonine kinase activity"/>
    <property type="evidence" value="ECO:0007669"/>
    <property type="project" value="UniProtKB-KW"/>
</dbReference>
<feature type="region of interest" description="Disordered" evidence="18">
    <location>
        <begin position="629"/>
        <end position="667"/>
    </location>
</feature>
<dbReference type="CDD" id="cd14066">
    <property type="entry name" value="STKc_IRAK"/>
    <property type="match status" value="1"/>
</dbReference>
<keyword evidence="12 19" id="KW-0472">Membrane</keyword>
<dbReference type="PROSITE" id="PS50011">
    <property type="entry name" value="PROTEIN_KINASE_DOM"/>
    <property type="match status" value="1"/>
</dbReference>
<dbReference type="InterPro" id="IPR038408">
    <property type="entry name" value="GNK2_sf"/>
</dbReference>
<evidence type="ECO:0000256" key="9">
    <source>
        <dbReference type="ARBA" id="ARBA00022777"/>
    </source>
</evidence>
<comment type="catalytic activity">
    <reaction evidence="16">
        <text>L-threonyl-[protein] + ATP = O-phospho-L-threonyl-[protein] + ADP + H(+)</text>
        <dbReference type="Rhea" id="RHEA:46608"/>
        <dbReference type="Rhea" id="RHEA-COMP:11060"/>
        <dbReference type="Rhea" id="RHEA-COMP:11605"/>
        <dbReference type="ChEBI" id="CHEBI:15378"/>
        <dbReference type="ChEBI" id="CHEBI:30013"/>
        <dbReference type="ChEBI" id="CHEBI:30616"/>
        <dbReference type="ChEBI" id="CHEBI:61977"/>
        <dbReference type="ChEBI" id="CHEBI:456216"/>
    </reaction>
</comment>
<dbReference type="PROSITE" id="PS51473">
    <property type="entry name" value="GNK2"/>
    <property type="match status" value="2"/>
</dbReference>
<evidence type="ECO:0000256" key="8">
    <source>
        <dbReference type="ARBA" id="ARBA00022741"/>
    </source>
</evidence>
<evidence type="ECO:0000256" key="10">
    <source>
        <dbReference type="ARBA" id="ARBA00022840"/>
    </source>
</evidence>
<evidence type="ECO:0000313" key="23">
    <source>
        <dbReference type="EMBL" id="KAB2610212.1"/>
    </source>
</evidence>
<dbReference type="PANTHER" id="PTHR47973">
    <property type="entry name" value="CYSTEINE-RICH RECEPTOR-LIKE PROTEIN KINASE 3"/>
    <property type="match status" value="1"/>
</dbReference>
<evidence type="ECO:0000256" key="3">
    <source>
        <dbReference type="ARBA" id="ARBA00022553"/>
    </source>
</evidence>
<keyword evidence="7" id="KW-0677">Repeat</keyword>
<dbReference type="OrthoDB" id="1908121at2759"/>
<dbReference type="InterPro" id="IPR000719">
    <property type="entry name" value="Prot_kinase_dom"/>
</dbReference>
<evidence type="ECO:0000256" key="20">
    <source>
        <dbReference type="SAM" id="SignalP"/>
    </source>
</evidence>
<dbReference type="EMBL" id="SMOL01000487">
    <property type="protein sequence ID" value="KAB2610212.1"/>
    <property type="molecule type" value="Genomic_DNA"/>
</dbReference>
<dbReference type="PROSITE" id="PS00108">
    <property type="entry name" value="PROTEIN_KINASE_ST"/>
    <property type="match status" value="1"/>
</dbReference>
<feature type="compositionally biased region" description="Basic and acidic residues" evidence="18">
    <location>
        <begin position="657"/>
        <end position="667"/>
    </location>
</feature>
<dbReference type="FunFam" id="1.10.510.10:FF:000336">
    <property type="entry name" value="Cysteine-rich receptor-like protein kinase 2"/>
    <property type="match status" value="1"/>
</dbReference>
<gene>
    <name evidence="23" type="ORF">D8674_018244</name>
</gene>
<dbReference type="Gene3D" id="3.30.430.20">
    <property type="entry name" value="Gnk2 domain, C-X8-C-X2-C motif"/>
    <property type="match status" value="2"/>
</dbReference>
<keyword evidence="13 23" id="KW-0675">Receptor</keyword>
<keyword evidence="14" id="KW-0325">Glycoprotein</keyword>
<feature type="chain" id="PRO_5024274538" evidence="20">
    <location>
        <begin position="22"/>
        <end position="667"/>
    </location>
</feature>
<dbReference type="Pfam" id="PF01657">
    <property type="entry name" value="Stress-antifung"/>
    <property type="match status" value="2"/>
</dbReference>
<feature type="transmembrane region" description="Helical" evidence="19">
    <location>
        <begin position="256"/>
        <end position="279"/>
    </location>
</feature>
<comment type="catalytic activity">
    <reaction evidence="15">
        <text>L-seryl-[protein] + ATP = O-phospho-L-seryl-[protein] + ADP + H(+)</text>
        <dbReference type="Rhea" id="RHEA:17989"/>
        <dbReference type="Rhea" id="RHEA-COMP:9863"/>
        <dbReference type="Rhea" id="RHEA-COMP:11604"/>
        <dbReference type="ChEBI" id="CHEBI:15378"/>
        <dbReference type="ChEBI" id="CHEBI:29999"/>
        <dbReference type="ChEBI" id="CHEBI:30616"/>
        <dbReference type="ChEBI" id="CHEBI:83421"/>
        <dbReference type="ChEBI" id="CHEBI:456216"/>
    </reaction>
</comment>
<evidence type="ECO:0000259" key="22">
    <source>
        <dbReference type="PROSITE" id="PS51473"/>
    </source>
</evidence>
<keyword evidence="4" id="KW-0808">Transferase</keyword>
<dbReference type="InterPro" id="IPR001245">
    <property type="entry name" value="Ser-Thr/Tyr_kinase_cat_dom"/>
</dbReference>
<evidence type="ECO:0000256" key="4">
    <source>
        <dbReference type="ARBA" id="ARBA00022679"/>
    </source>
</evidence>
<evidence type="ECO:0000256" key="7">
    <source>
        <dbReference type="ARBA" id="ARBA00022737"/>
    </source>
</evidence>
<dbReference type="InterPro" id="IPR011009">
    <property type="entry name" value="Kinase-like_dom_sf"/>
</dbReference>
<evidence type="ECO:0000313" key="24">
    <source>
        <dbReference type="Proteomes" id="UP000327157"/>
    </source>
</evidence>
<dbReference type="SMART" id="SM00220">
    <property type="entry name" value="S_TKc"/>
    <property type="match status" value="1"/>
</dbReference>
<evidence type="ECO:0000256" key="6">
    <source>
        <dbReference type="ARBA" id="ARBA00022729"/>
    </source>
</evidence>
<evidence type="ECO:0000256" key="16">
    <source>
        <dbReference type="ARBA" id="ARBA00047951"/>
    </source>
</evidence>
<feature type="binding site" evidence="17">
    <location>
        <position position="347"/>
    </location>
    <ligand>
        <name>ATP</name>
        <dbReference type="ChEBI" id="CHEBI:30616"/>
    </ligand>
</feature>
<evidence type="ECO:0000256" key="2">
    <source>
        <dbReference type="ARBA" id="ARBA00022527"/>
    </source>
</evidence>
<feature type="signal peptide" evidence="20">
    <location>
        <begin position="1"/>
        <end position="21"/>
    </location>
</feature>
<dbReference type="PROSITE" id="PS00107">
    <property type="entry name" value="PROTEIN_KINASE_ATP"/>
    <property type="match status" value="1"/>
</dbReference>
<dbReference type="GO" id="GO:0016020">
    <property type="term" value="C:membrane"/>
    <property type="evidence" value="ECO:0007669"/>
    <property type="project" value="UniProtKB-SubCell"/>
</dbReference>
<keyword evidence="10 17" id="KW-0067">ATP-binding</keyword>
<feature type="domain" description="Protein kinase" evidence="21">
    <location>
        <begin position="319"/>
        <end position="607"/>
    </location>
</feature>
<feature type="compositionally biased region" description="Polar residues" evidence="18">
    <location>
        <begin position="629"/>
        <end position="656"/>
    </location>
</feature>
<reference evidence="23 24" key="3">
    <citation type="submission" date="2019-11" db="EMBL/GenBank/DDBJ databases">
        <title>A de novo genome assembly of a pear dwarfing rootstock.</title>
        <authorList>
            <person name="Wang F."/>
            <person name="Wang J."/>
            <person name="Li S."/>
            <person name="Zhang Y."/>
            <person name="Fang M."/>
            <person name="Ma L."/>
            <person name="Zhao Y."/>
            <person name="Jiang S."/>
        </authorList>
    </citation>
    <scope>NUCLEOTIDE SEQUENCE [LARGE SCALE GENOMIC DNA]</scope>
    <source>
        <strain evidence="23">S2</strain>
        <tissue evidence="23">Leaf</tissue>
    </source>
</reference>
<dbReference type="Gene3D" id="3.30.200.20">
    <property type="entry name" value="Phosphorylase Kinase, domain 1"/>
    <property type="match status" value="1"/>
</dbReference>
<dbReference type="AlphaFoldDB" id="A0A5N5G9V7"/>
<dbReference type="InterPro" id="IPR017441">
    <property type="entry name" value="Protein_kinase_ATP_BS"/>
</dbReference>
<evidence type="ECO:0000256" key="14">
    <source>
        <dbReference type="ARBA" id="ARBA00023180"/>
    </source>
</evidence>
<dbReference type="FunFam" id="3.30.430.20:FF:000015">
    <property type="entry name" value="Cysteine-rich receptor-like protein kinase 3"/>
    <property type="match status" value="1"/>
</dbReference>
<proteinExistence type="predicted"/>
<organism evidence="23 24">
    <name type="scientific">Pyrus ussuriensis x Pyrus communis</name>
    <dbReference type="NCBI Taxonomy" id="2448454"/>
    <lineage>
        <taxon>Eukaryota</taxon>
        <taxon>Viridiplantae</taxon>
        <taxon>Streptophyta</taxon>
        <taxon>Embryophyta</taxon>
        <taxon>Tracheophyta</taxon>
        <taxon>Spermatophyta</taxon>
        <taxon>Magnoliopsida</taxon>
        <taxon>eudicotyledons</taxon>
        <taxon>Gunneridae</taxon>
        <taxon>Pentapetalae</taxon>
        <taxon>rosids</taxon>
        <taxon>fabids</taxon>
        <taxon>Rosales</taxon>
        <taxon>Rosaceae</taxon>
        <taxon>Amygdaloideae</taxon>
        <taxon>Maleae</taxon>
        <taxon>Pyrus</taxon>
    </lineage>
</organism>
<comment type="caution">
    <text evidence="23">The sequence shown here is derived from an EMBL/GenBank/DDBJ whole genome shotgun (WGS) entry which is preliminary data.</text>
</comment>
<feature type="domain" description="Gnk2-homologous" evidence="22">
    <location>
        <begin position="134"/>
        <end position="233"/>
    </location>
</feature>
<accession>A0A5N5G9V7</accession>
<dbReference type="SUPFAM" id="SSF56112">
    <property type="entry name" value="Protein kinase-like (PK-like)"/>
    <property type="match status" value="1"/>
</dbReference>